<dbReference type="InParanoid" id="Q9RUE4"/>
<dbReference type="SUPFAM" id="SSF109604">
    <property type="entry name" value="HD-domain/PDEase-like"/>
    <property type="match status" value="1"/>
</dbReference>
<sequence length="385" mass="41629">MPQPESPTTENPRSQDQPNKGTDLAEQSLEPPRNAQLEQEPCAGPHFRLSVAGGKVQDIEGKGSASAPAEATFTTPRVKLIEEANLAIRGDLENYPRALAAYDALRGDPEALAHWDMANYVTMRKLGYNDHGRVHAFITGAASMAITELLLAAGVKPDLIESGVGDADDVFLTVILGTMLHDIGNQIHRTAHEQHGVALALPILDRILGPIYPDPFKRTKVRSFILGAINCHDLNPAPLTIEGGITAVADGTDITKGRGRKAFALGSVDIHSISALAVDQVVIRPGRERPVRIDVTMNNSGGIFQVEEVLAPKVIRTPLRPYVELRASMRAQGGEEPILSRVRLEGDQFVMDLESGEQVEVEVHDTQQRVAEAVVANLNVGTERT</sequence>
<dbReference type="EnsemblBacteria" id="AAF11014">
    <property type="protein sequence ID" value="AAF11014"/>
    <property type="gene ID" value="DR_1443"/>
</dbReference>
<evidence type="ECO:0000313" key="2">
    <source>
        <dbReference type="EMBL" id="AAF11014.1"/>
    </source>
</evidence>
<feature type="compositionally biased region" description="Polar residues" evidence="1">
    <location>
        <begin position="1"/>
        <end position="20"/>
    </location>
</feature>
<dbReference type="Proteomes" id="UP000002524">
    <property type="component" value="Chromosome 1"/>
</dbReference>
<dbReference type="PANTHER" id="PTHR40517:SF1">
    <property type="entry name" value="METAL-DEPENDENT PHOSPHOHYDROLASE, HD SUPERFAMILY-RELATED"/>
    <property type="match status" value="1"/>
</dbReference>
<proteinExistence type="predicted"/>
<dbReference type="PaxDb" id="243230-DR_1443"/>
<feature type="region of interest" description="Disordered" evidence="1">
    <location>
        <begin position="1"/>
        <end position="41"/>
    </location>
</feature>
<dbReference type="KEGG" id="dra:DR_1443"/>
<gene>
    <name evidence="2" type="ordered locus">DR_1443</name>
</gene>
<accession>Q9RUE4</accession>
<protein>
    <recommendedName>
        <fullName evidence="4">Phosphohydrolase</fullName>
    </recommendedName>
</protein>
<dbReference type="PANTHER" id="PTHR40517">
    <property type="entry name" value="METAL-DEPENDENT PHOSPHOHYDROLASE, HD SUPERFAMILY-RELATED"/>
    <property type="match status" value="1"/>
</dbReference>
<reference evidence="2 3" key="1">
    <citation type="journal article" date="1999" name="Science">
        <title>Genome sequence of the radioresistant bacterium Deinococcus radiodurans R1.</title>
        <authorList>
            <person name="White O."/>
            <person name="Eisen J.A."/>
            <person name="Heidelberg J.F."/>
            <person name="Hickey E.K."/>
            <person name="Peterson J.D."/>
            <person name="Dodson R.J."/>
            <person name="Haft D.H."/>
            <person name="Gwinn M.L."/>
            <person name="Nelson W.C."/>
            <person name="Richardson D.L."/>
            <person name="Moffat K.S."/>
            <person name="Qin H."/>
            <person name="Jiang L."/>
            <person name="Pamphile W."/>
            <person name="Crosby M."/>
            <person name="Shen M."/>
            <person name="Vamathevan J.J."/>
            <person name="Lam P."/>
            <person name="McDonald L."/>
            <person name="Utterback T."/>
            <person name="Zalewski C."/>
            <person name="Makarova K.S."/>
            <person name="Aravind L."/>
            <person name="Daly M.J."/>
            <person name="Minton K.W."/>
            <person name="Fleischmann R.D."/>
            <person name="Ketchum K.A."/>
            <person name="Nelson K.E."/>
            <person name="Salzberg S."/>
            <person name="Smith H.O."/>
            <person name="Venter J.C."/>
            <person name="Fraser C.M."/>
        </authorList>
    </citation>
    <scope>NUCLEOTIDE SEQUENCE [LARGE SCALE GENOMIC DNA]</scope>
    <source>
        <strain evidence="3">ATCC 13939 / DSM 20539 / JCM 16871 / LMG 4051 / NBRC 15346 / NCIMB 9279 / R1 / VKM B-1422</strain>
    </source>
</reference>
<dbReference type="OrthoDB" id="247014at2"/>
<name>Q9RUE4_DEIRA</name>
<dbReference type="Gene3D" id="1.10.3210.10">
    <property type="entry name" value="Hypothetical protein af1432"/>
    <property type="match status" value="1"/>
</dbReference>
<organism evidence="2 3">
    <name type="scientific">Deinococcus radiodurans (strain ATCC 13939 / DSM 20539 / JCM 16871 / CCUG 27074 / LMG 4051 / NBRC 15346 / NCIMB 9279 / VKM B-1422 / R1)</name>
    <dbReference type="NCBI Taxonomy" id="243230"/>
    <lineage>
        <taxon>Bacteria</taxon>
        <taxon>Thermotogati</taxon>
        <taxon>Deinococcota</taxon>
        <taxon>Deinococci</taxon>
        <taxon>Deinococcales</taxon>
        <taxon>Deinococcaceae</taxon>
        <taxon>Deinococcus</taxon>
    </lineage>
</organism>
<dbReference type="HOGENOM" id="CLU_068640_0_0_0"/>
<dbReference type="EMBL" id="AE000513">
    <property type="protein sequence ID" value="AAF11014.1"/>
    <property type="molecule type" value="Genomic_DNA"/>
</dbReference>
<dbReference type="PIR" id="A75394">
    <property type="entry name" value="A75394"/>
</dbReference>
<dbReference type="AlphaFoldDB" id="Q9RUE4"/>
<evidence type="ECO:0000313" key="3">
    <source>
        <dbReference type="Proteomes" id="UP000002524"/>
    </source>
</evidence>
<dbReference type="RefSeq" id="WP_010888082.1">
    <property type="nucleotide sequence ID" value="NC_001263.1"/>
</dbReference>
<evidence type="ECO:0008006" key="4">
    <source>
        <dbReference type="Google" id="ProtNLM"/>
    </source>
</evidence>
<dbReference type="PATRIC" id="fig|243230.17.peg.1640"/>
<dbReference type="GeneID" id="69517684"/>
<dbReference type="eggNOG" id="COG3294">
    <property type="taxonomic scope" value="Bacteria"/>
</dbReference>
<keyword evidence="3" id="KW-1185">Reference proteome</keyword>
<evidence type="ECO:0000256" key="1">
    <source>
        <dbReference type="SAM" id="MobiDB-lite"/>
    </source>
</evidence>
<dbReference type="STRING" id="243230.DR_1443"/>
<dbReference type="InterPro" id="IPR039967">
    <property type="entry name" value="MJ1020-like"/>
</dbReference>